<gene>
    <name evidence="3" type="ORF">FB45DRAFT_58645</name>
</gene>
<feature type="transmembrane region" description="Helical" evidence="1">
    <location>
        <begin position="191"/>
        <end position="208"/>
    </location>
</feature>
<keyword evidence="1" id="KW-1133">Transmembrane helix</keyword>
<accession>A0AAD7BPT9</accession>
<reference evidence="3" key="1">
    <citation type="submission" date="2023-03" db="EMBL/GenBank/DDBJ databases">
        <title>Massive genome expansion in bonnet fungi (Mycena s.s.) driven by repeated elements and novel gene families across ecological guilds.</title>
        <authorList>
            <consortium name="Lawrence Berkeley National Laboratory"/>
            <person name="Harder C.B."/>
            <person name="Miyauchi S."/>
            <person name="Viragh M."/>
            <person name="Kuo A."/>
            <person name="Thoen E."/>
            <person name="Andreopoulos B."/>
            <person name="Lu D."/>
            <person name="Skrede I."/>
            <person name="Drula E."/>
            <person name="Henrissat B."/>
            <person name="Morin E."/>
            <person name="Kohler A."/>
            <person name="Barry K."/>
            <person name="LaButti K."/>
            <person name="Morin E."/>
            <person name="Salamov A."/>
            <person name="Lipzen A."/>
            <person name="Mereny Z."/>
            <person name="Hegedus B."/>
            <person name="Baldrian P."/>
            <person name="Stursova M."/>
            <person name="Weitz H."/>
            <person name="Taylor A."/>
            <person name="Grigoriev I.V."/>
            <person name="Nagy L.G."/>
            <person name="Martin F."/>
            <person name="Kauserud H."/>
        </authorList>
    </citation>
    <scope>NUCLEOTIDE SEQUENCE</scope>
    <source>
        <strain evidence="3">9284</strain>
    </source>
</reference>
<evidence type="ECO:0000313" key="3">
    <source>
        <dbReference type="EMBL" id="KAJ7627179.1"/>
    </source>
</evidence>
<dbReference type="EMBL" id="JARKIF010000011">
    <property type="protein sequence ID" value="KAJ7627179.1"/>
    <property type="molecule type" value="Genomic_DNA"/>
</dbReference>
<dbReference type="Proteomes" id="UP001221142">
    <property type="component" value="Unassembled WGS sequence"/>
</dbReference>
<feature type="chain" id="PRO_5042163460" evidence="2">
    <location>
        <begin position="21"/>
        <end position="211"/>
    </location>
</feature>
<dbReference type="AlphaFoldDB" id="A0AAD7BPT9"/>
<evidence type="ECO:0000256" key="2">
    <source>
        <dbReference type="SAM" id="SignalP"/>
    </source>
</evidence>
<keyword evidence="4" id="KW-1185">Reference proteome</keyword>
<protein>
    <submittedName>
        <fullName evidence="3">Uncharacterized protein</fullName>
    </submittedName>
</protein>
<name>A0AAD7BPT9_9AGAR</name>
<proteinExistence type="predicted"/>
<keyword evidence="1" id="KW-0472">Membrane</keyword>
<comment type="caution">
    <text evidence="3">The sequence shown here is derived from an EMBL/GenBank/DDBJ whole genome shotgun (WGS) entry which is preliminary data.</text>
</comment>
<sequence length="211" mass="21408">MFGVLKTIATVLLVASAAIAIDIQPLSNAQSGMPTTVRWTPVSSSLTYTVYLLYSSFNDKFAIANNVNSSTGQLDVTMPQVPPASNYTLQFVSVETNPVVYGQSPAFSIAPTPSTTSSSRSATASGVSVTGTMTMSSTMTMPVSESMTSSGSMAMSVMSAADSASAHASGAASSAKASASASSAVRAVHDFTLGAVAGAVVIAFFSALRML</sequence>
<evidence type="ECO:0000313" key="4">
    <source>
        <dbReference type="Proteomes" id="UP001221142"/>
    </source>
</evidence>
<feature type="signal peptide" evidence="2">
    <location>
        <begin position="1"/>
        <end position="20"/>
    </location>
</feature>
<keyword evidence="2" id="KW-0732">Signal</keyword>
<keyword evidence="1" id="KW-0812">Transmembrane</keyword>
<organism evidence="3 4">
    <name type="scientific">Roridomyces roridus</name>
    <dbReference type="NCBI Taxonomy" id="1738132"/>
    <lineage>
        <taxon>Eukaryota</taxon>
        <taxon>Fungi</taxon>
        <taxon>Dikarya</taxon>
        <taxon>Basidiomycota</taxon>
        <taxon>Agaricomycotina</taxon>
        <taxon>Agaricomycetes</taxon>
        <taxon>Agaricomycetidae</taxon>
        <taxon>Agaricales</taxon>
        <taxon>Marasmiineae</taxon>
        <taxon>Mycenaceae</taxon>
        <taxon>Roridomyces</taxon>
    </lineage>
</organism>
<evidence type="ECO:0000256" key="1">
    <source>
        <dbReference type="SAM" id="Phobius"/>
    </source>
</evidence>